<gene>
    <name evidence="1" type="ORF">EV663_101687</name>
</gene>
<keyword evidence="2" id="KW-1185">Reference proteome</keyword>
<dbReference type="EMBL" id="SLXU01000001">
    <property type="protein sequence ID" value="TCP63418.1"/>
    <property type="molecule type" value="Genomic_DNA"/>
</dbReference>
<comment type="caution">
    <text evidence="1">The sequence shown here is derived from an EMBL/GenBank/DDBJ whole genome shotgun (WGS) entry which is preliminary data.</text>
</comment>
<proteinExistence type="predicted"/>
<evidence type="ECO:0000313" key="2">
    <source>
        <dbReference type="Proteomes" id="UP000295050"/>
    </source>
</evidence>
<dbReference type="RefSeq" id="WP_132950337.1">
    <property type="nucleotide sequence ID" value="NZ_SLXU01000001.1"/>
</dbReference>
<organism evidence="1 2">
    <name type="scientific">Rhodovulum bhavnagarense</name>
    <dbReference type="NCBI Taxonomy" id="992286"/>
    <lineage>
        <taxon>Bacteria</taxon>
        <taxon>Pseudomonadati</taxon>
        <taxon>Pseudomonadota</taxon>
        <taxon>Alphaproteobacteria</taxon>
        <taxon>Rhodobacterales</taxon>
        <taxon>Paracoccaceae</taxon>
        <taxon>Rhodovulum</taxon>
    </lineage>
</organism>
<dbReference type="AlphaFoldDB" id="A0A4R2RKR8"/>
<name>A0A4R2RKR8_9RHOB</name>
<protein>
    <submittedName>
        <fullName evidence="1">Uncharacterized protein</fullName>
    </submittedName>
</protein>
<sequence length="113" mass="12191">MSVLDLKPLRAPGHRAFIGMEFGGPSAEADPEALSPGDVLADPRLMSLGRAVFEELRLQFAEPAGAAHLSDEEEAYRQKLETWADILEILLEETLNELETLNAARAGLAHGPG</sequence>
<dbReference type="OrthoDB" id="9944267at2"/>
<evidence type="ECO:0000313" key="1">
    <source>
        <dbReference type="EMBL" id="TCP63418.1"/>
    </source>
</evidence>
<dbReference type="Proteomes" id="UP000295050">
    <property type="component" value="Unassembled WGS sequence"/>
</dbReference>
<accession>A0A4R2RKR8</accession>
<reference evidence="1 2" key="1">
    <citation type="submission" date="2019-03" db="EMBL/GenBank/DDBJ databases">
        <title>Genomic Encyclopedia of Type Strains, Phase IV (KMG-IV): sequencing the most valuable type-strain genomes for metagenomic binning, comparative biology and taxonomic classification.</title>
        <authorList>
            <person name="Goeker M."/>
        </authorList>
    </citation>
    <scope>NUCLEOTIDE SEQUENCE [LARGE SCALE GENOMIC DNA]</scope>
    <source>
        <strain evidence="1 2">DSM 24766</strain>
    </source>
</reference>